<sequence>MDNRLSSPAPHPAFRYPPDETLEDLRQRVRRLLDDKAAGRWALLRAEWLYDLALLTNDFRVWMQRVDQRYDNSR</sequence>
<dbReference type="EMBL" id="QFBC01000009">
    <property type="protein sequence ID" value="PWE54672.1"/>
    <property type="molecule type" value="Genomic_DNA"/>
</dbReference>
<accession>A0A2U2DN34</accession>
<organism evidence="1 2">
    <name type="scientific">Metarhizobium album</name>
    <dbReference type="NCBI Taxonomy" id="2182425"/>
    <lineage>
        <taxon>Bacteria</taxon>
        <taxon>Pseudomonadati</taxon>
        <taxon>Pseudomonadota</taxon>
        <taxon>Alphaproteobacteria</taxon>
        <taxon>Hyphomicrobiales</taxon>
        <taxon>Rhizobiaceae</taxon>
        <taxon>Metarhizobium</taxon>
    </lineage>
</organism>
<evidence type="ECO:0000313" key="1">
    <source>
        <dbReference type="EMBL" id="PWE54672.1"/>
    </source>
</evidence>
<dbReference type="OrthoDB" id="8378993at2"/>
<gene>
    <name evidence="1" type="ORF">DEM27_19345</name>
</gene>
<reference evidence="1 2" key="1">
    <citation type="submission" date="2018-05" db="EMBL/GenBank/DDBJ databases">
        <title>The draft genome of strain NS-104.</title>
        <authorList>
            <person name="Hang P."/>
            <person name="Jiang J."/>
        </authorList>
    </citation>
    <scope>NUCLEOTIDE SEQUENCE [LARGE SCALE GENOMIC DNA]</scope>
    <source>
        <strain evidence="1 2">NS-104</strain>
    </source>
</reference>
<proteinExistence type="predicted"/>
<dbReference type="Proteomes" id="UP000245252">
    <property type="component" value="Unassembled WGS sequence"/>
</dbReference>
<comment type="caution">
    <text evidence="1">The sequence shown here is derived from an EMBL/GenBank/DDBJ whole genome shotgun (WGS) entry which is preliminary data.</text>
</comment>
<dbReference type="AlphaFoldDB" id="A0A2U2DN34"/>
<protein>
    <submittedName>
        <fullName evidence="1">Uncharacterized protein</fullName>
    </submittedName>
</protein>
<dbReference type="RefSeq" id="WP_109459892.1">
    <property type="nucleotide sequence ID" value="NZ_QFBC01000009.1"/>
</dbReference>
<keyword evidence="2" id="KW-1185">Reference proteome</keyword>
<name>A0A2U2DN34_9HYPH</name>
<evidence type="ECO:0000313" key="2">
    <source>
        <dbReference type="Proteomes" id="UP000245252"/>
    </source>
</evidence>